<dbReference type="EC" id="3.1.1.103" evidence="3"/>
<dbReference type="SUPFAM" id="SSF56601">
    <property type="entry name" value="beta-lactamase/transpeptidase-like"/>
    <property type="match status" value="1"/>
</dbReference>
<keyword evidence="4" id="KW-1185">Reference proteome</keyword>
<dbReference type="PANTHER" id="PTHR46825">
    <property type="entry name" value="D-ALANYL-D-ALANINE-CARBOXYPEPTIDASE/ENDOPEPTIDASE AMPH"/>
    <property type="match status" value="1"/>
</dbReference>
<dbReference type="PANTHER" id="PTHR46825:SF8">
    <property type="entry name" value="BETA-LACTAMASE-RELATED"/>
    <property type="match status" value="1"/>
</dbReference>
<sequence length="363" mass="40064">MKSLFVFTLVLLSLAANAQQAGEPIDCFIKKTADSLMTAARLPGIAIGIFKNGKEHYYEVGFADTARKTHFDKTTIFEAGSITKTLTAYIVEAVLKEQGIADTSLIYAYLPDSIQANKALKTITFKSLLNHTSGLSRLASNVPSNSTQPYDNYTIDSLYKYLKTAEVKADSKSNYSNTGVCLAGVLAQRISGKAFQHLLEHYIWGSFKISDAEKEQGYKKSQGYFTTGEVPYWNMDIYYPAGGLKTNCEQMLGYLAAMATPSTTMQKDVVEKVLTPTLDVSENLSIALGWHVLKLQGVPAIYLHNGGTYGFSTFAAFTKEKPAGVIIAINKFNENQYADWLGIEIMKRLATDNNDQRRIKAIP</sequence>
<dbReference type="InterPro" id="IPR001466">
    <property type="entry name" value="Beta-lactam-related"/>
</dbReference>
<feature type="signal peptide" evidence="1">
    <location>
        <begin position="1"/>
        <end position="18"/>
    </location>
</feature>
<keyword evidence="3" id="KW-0378">Hydrolase</keyword>
<dbReference type="GO" id="GO:0016787">
    <property type="term" value="F:hydrolase activity"/>
    <property type="evidence" value="ECO:0007669"/>
    <property type="project" value="UniProtKB-KW"/>
</dbReference>
<organism evidence="3 4">
    <name type="scientific">Niabella yanshanensis</name>
    <dbReference type="NCBI Taxonomy" id="577386"/>
    <lineage>
        <taxon>Bacteria</taxon>
        <taxon>Pseudomonadati</taxon>
        <taxon>Bacteroidota</taxon>
        <taxon>Chitinophagia</taxon>
        <taxon>Chitinophagales</taxon>
        <taxon>Chitinophagaceae</taxon>
        <taxon>Niabella</taxon>
    </lineage>
</organism>
<accession>A0ABZ0W0C5</accession>
<dbReference type="Pfam" id="PF00144">
    <property type="entry name" value="Beta-lactamase"/>
    <property type="match status" value="1"/>
</dbReference>
<feature type="domain" description="Beta-lactamase-related" evidence="2">
    <location>
        <begin position="30"/>
        <end position="338"/>
    </location>
</feature>
<name>A0ABZ0W0C5_9BACT</name>
<reference evidence="3 4" key="1">
    <citation type="submission" date="2023-12" db="EMBL/GenBank/DDBJ databases">
        <title>Genome sequencing and assembly of bacterial species from a model synthetic community.</title>
        <authorList>
            <person name="Hogle S.L."/>
        </authorList>
    </citation>
    <scope>NUCLEOTIDE SEQUENCE [LARGE SCALE GENOMIC DNA]</scope>
    <source>
        <strain evidence="3 4">HAMBI_3031</strain>
    </source>
</reference>
<dbReference type="InterPro" id="IPR012338">
    <property type="entry name" value="Beta-lactam/transpept-like"/>
</dbReference>
<protein>
    <submittedName>
        <fullName evidence="3">Serine hydrolase domain-containing protein</fullName>
        <ecNumber evidence="3">3.1.1.103</ecNumber>
    </submittedName>
</protein>
<dbReference type="Gene3D" id="3.40.710.10">
    <property type="entry name" value="DD-peptidase/beta-lactamase superfamily"/>
    <property type="match status" value="1"/>
</dbReference>
<proteinExistence type="predicted"/>
<dbReference type="EMBL" id="CP139960">
    <property type="protein sequence ID" value="WQD36708.1"/>
    <property type="molecule type" value="Genomic_DNA"/>
</dbReference>
<keyword evidence="1" id="KW-0732">Signal</keyword>
<gene>
    <name evidence="3" type="ORF">U0035_13630</name>
</gene>
<feature type="chain" id="PRO_5045938107" evidence="1">
    <location>
        <begin position="19"/>
        <end position="363"/>
    </location>
</feature>
<dbReference type="RefSeq" id="WP_162817809.1">
    <property type="nucleotide sequence ID" value="NZ_CP139960.1"/>
</dbReference>
<evidence type="ECO:0000313" key="3">
    <source>
        <dbReference type="EMBL" id="WQD36708.1"/>
    </source>
</evidence>
<dbReference type="InterPro" id="IPR050491">
    <property type="entry name" value="AmpC-like"/>
</dbReference>
<dbReference type="Proteomes" id="UP001325680">
    <property type="component" value="Chromosome"/>
</dbReference>
<evidence type="ECO:0000313" key="4">
    <source>
        <dbReference type="Proteomes" id="UP001325680"/>
    </source>
</evidence>
<evidence type="ECO:0000259" key="2">
    <source>
        <dbReference type="Pfam" id="PF00144"/>
    </source>
</evidence>
<evidence type="ECO:0000256" key="1">
    <source>
        <dbReference type="SAM" id="SignalP"/>
    </source>
</evidence>